<dbReference type="RefSeq" id="WP_006567679.1">
    <property type="nucleotide sequence ID" value="NZ_BAABRZ010000002.1"/>
</dbReference>
<dbReference type="GO" id="GO:0003700">
    <property type="term" value="F:DNA-binding transcription factor activity"/>
    <property type="evidence" value="ECO:0007669"/>
    <property type="project" value="InterPro"/>
</dbReference>
<dbReference type="SMART" id="SM00345">
    <property type="entry name" value="HTH_GNTR"/>
    <property type="match status" value="1"/>
</dbReference>
<accession>A0A6N2V987</accession>
<dbReference type="Gene3D" id="1.20.120.530">
    <property type="entry name" value="GntR ligand-binding domain-like"/>
    <property type="match status" value="1"/>
</dbReference>
<evidence type="ECO:0000256" key="1">
    <source>
        <dbReference type="ARBA" id="ARBA00023015"/>
    </source>
</evidence>
<dbReference type="AlphaFoldDB" id="A0A6N2V987"/>
<dbReference type="GeneID" id="69469534"/>
<dbReference type="Pfam" id="PF00392">
    <property type="entry name" value="GntR"/>
    <property type="match status" value="1"/>
</dbReference>
<dbReference type="InterPro" id="IPR008920">
    <property type="entry name" value="TF_FadR/GntR_C"/>
</dbReference>
<dbReference type="InterPro" id="IPR036390">
    <property type="entry name" value="WH_DNA-bd_sf"/>
</dbReference>
<organism evidence="4">
    <name type="scientific">Anaerostipes caccae</name>
    <dbReference type="NCBI Taxonomy" id="105841"/>
    <lineage>
        <taxon>Bacteria</taxon>
        <taxon>Bacillati</taxon>
        <taxon>Bacillota</taxon>
        <taxon>Clostridia</taxon>
        <taxon>Lachnospirales</taxon>
        <taxon>Lachnospiraceae</taxon>
        <taxon>Anaerostipes</taxon>
    </lineage>
</organism>
<gene>
    <name evidence="4" type="primary">ydfH</name>
    <name evidence="4" type="ORF">ACLFYP115_02378</name>
</gene>
<evidence type="ECO:0000313" key="4">
    <source>
        <dbReference type="EMBL" id="VYT26994.1"/>
    </source>
</evidence>
<keyword evidence="2" id="KW-0238">DNA-binding</keyword>
<protein>
    <submittedName>
        <fullName evidence="4">Putative HTH-type transcriptional regulator YdfH</fullName>
    </submittedName>
</protein>
<dbReference type="PANTHER" id="PTHR43537:SF24">
    <property type="entry name" value="GLUCONATE OPERON TRANSCRIPTIONAL REPRESSOR"/>
    <property type="match status" value="1"/>
</dbReference>
<reference evidence="4" key="1">
    <citation type="submission" date="2019-11" db="EMBL/GenBank/DDBJ databases">
        <authorList>
            <person name="Feng L."/>
        </authorList>
    </citation>
    <scope>NUCLEOTIDE SEQUENCE</scope>
    <source>
        <strain evidence="4">AcaccaeLFYP115</strain>
    </source>
</reference>
<dbReference type="Gene3D" id="1.10.10.10">
    <property type="entry name" value="Winged helix-like DNA-binding domain superfamily/Winged helix DNA-binding domain"/>
    <property type="match status" value="1"/>
</dbReference>
<dbReference type="InterPro" id="IPR036388">
    <property type="entry name" value="WH-like_DNA-bd_sf"/>
</dbReference>
<dbReference type="SUPFAM" id="SSF46785">
    <property type="entry name" value="Winged helix' DNA-binding domain"/>
    <property type="match status" value="1"/>
</dbReference>
<keyword evidence="1" id="KW-0805">Transcription regulation</keyword>
<dbReference type="SMART" id="SM00895">
    <property type="entry name" value="FCD"/>
    <property type="match status" value="1"/>
</dbReference>
<dbReference type="InterPro" id="IPR011711">
    <property type="entry name" value="GntR_C"/>
</dbReference>
<dbReference type="GO" id="GO:0003677">
    <property type="term" value="F:DNA binding"/>
    <property type="evidence" value="ECO:0007669"/>
    <property type="project" value="UniProtKB-KW"/>
</dbReference>
<evidence type="ECO:0000256" key="3">
    <source>
        <dbReference type="ARBA" id="ARBA00023163"/>
    </source>
</evidence>
<dbReference type="PANTHER" id="PTHR43537">
    <property type="entry name" value="TRANSCRIPTIONAL REGULATOR, GNTR FAMILY"/>
    <property type="match status" value="1"/>
</dbReference>
<sequence length="224" mass="26353">MKSTQLLQSKAYDYLKDLILNDKLEHGVIYSQKKVAEELGISKTPLRDAVLRLEQERYIDVYPSKGFMIHEMMEDDIRETYQIRNAIETFCLKQLVADLDSANAQKCLIDLRTKIKLQQNLIETNGSSEEFARIDYEFHKGIVEFLGNDAMLHLYKEYMHRIFWQNVLSFTREGRMQETIREHQGIMDALEKQDGAELEKLLNRHLSVAENINLELIKEKPRML</sequence>
<evidence type="ECO:0000256" key="2">
    <source>
        <dbReference type="ARBA" id="ARBA00023125"/>
    </source>
</evidence>
<dbReference type="EMBL" id="CACRSQ010000007">
    <property type="protein sequence ID" value="VYT26994.1"/>
    <property type="molecule type" value="Genomic_DNA"/>
</dbReference>
<dbReference type="Pfam" id="PF07729">
    <property type="entry name" value="FCD"/>
    <property type="match status" value="1"/>
</dbReference>
<dbReference type="InterPro" id="IPR000524">
    <property type="entry name" value="Tscrpt_reg_HTH_GntR"/>
</dbReference>
<proteinExistence type="predicted"/>
<name>A0A6N2V987_9FIRM</name>
<dbReference type="PROSITE" id="PS50949">
    <property type="entry name" value="HTH_GNTR"/>
    <property type="match status" value="1"/>
</dbReference>
<keyword evidence="3" id="KW-0804">Transcription</keyword>
<dbReference type="SUPFAM" id="SSF48008">
    <property type="entry name" value="GntR ligand-binding domain-like"/>
    <property type="match status" value="1"/>
</dbReference>